<feature type="domain" description="Type I restriction enzyme R protein N-terminal" evidence="2">
    <location>
        <begin position="37"/>
        <end position="149"/>
    </location>
</feature>
<evidence type="ECO:0000313" key="3">
    <source>
        <dbReference type="EMBL" id="GAI17989.1"/>
    </source>
</evidence>
<dbReference type="Pfam" id="PF02384">
    <property type="entry name" value="N6_Mtase"/>
    <property type="match status" value="1"/>
</dbReference>
<name>X1NH62_9ZZZZ</name>
<dbReference type="Pfam" id="PF13588">
    <property type="entry name" value="HSDR_N_2"/>
    <property type="match status" value="1"/>
</dbReference>
<proteinExistence type="predicted"/>
<dbReference type="Gene3D" id="3.90.1570.30">
    <property type="match status" value="1"/>
</dbReference>
<evidence type="ECO:0000259" key="2">
    <source>
        <dbReference type="Pfam" id="PF13588"/>
    </source>
</evidence>
<evidence type="ECO:0000259" key="1">
    <source>
        <dbReference type="Pfam" id="PF02384"/>
    </source>
</evidence>
<dbReference type="InterPro" id="IPR003356">
    <property type="entry name" value="DNA_methylase_A-5"/>
</dbReference>
<protein>
    <submittedName>
        <fullName evidence="3">Uncharacterized protein</fullName>
    </submittedName>
</protein>
<dbReference type="PANTHER" id="PTHR42998:SF1">
    <property type="entry name" value="TYPE I RESTRICTION ENZYME HINDI METHYLASE SUBUNIT"/>
    <property type="match status" value="1"/>
</dbReference>
<comment type="caution">
    <text evidence="3">The sequence shown here is derived from an EMBL/GenBank/DDBJ whole genome shotgun (WGS) entry which is preliminary data.</text>
</comment>
<dbReference type="Gene3D" id="3.40.50.150">
    <property type="entry name" value="Vaccinia Virus protein VP39"/>
    <property type="match status" value="1"/>
</dbReference>
<organism evidence="3">
    <name type="scientific">marine sediment metagenome</name>
    <dbReference type="NCBI Taxonomy" id="412755"/>
    <lineage>
        <taxon>unclassified sequences</taxon>
        <taxon>metagenomes</taxon>
        <taxon>ecological metagenomes</taxon>
    </lineage>
</organism>
<dbReference type="EMBL" id="BARV01006948">
    <property type="protein sequence ID" value="GAI17989.1"/>
    <property type="molecule type" value="Genomic_DNA"/>
</dbReference>
<dbReference type="InterPro" id="IPR029063">
    <property type="entry name" value="SAM-dependent_MTases_sf"/>
</dbReference>
<dbReference type="GO" id="GO:0003677">
    <property type="term" value="F:DNA binding"/>
    <property type="evidence" value="ECO:0007669"/>
    <property type="project" value="InterPro"/>
</dbReference>
<accession>X1NH62</accession>
<dbReference type="SUPFAM" id="SSF53335">
    <property type="entry name" value="S-adenosyl-L-methionine-dependent methyltransferases"/>
    <property type="match status" value="1"/>
</dbReference>
<feature type="non-terminal residue" evidence="3">
    <location>
        <position position="376"/>
    </location>
</feature>
<dbReference type="InterPro" id="IPR029464">
    <property type="entry name" value="HSDR_N"/>
</dbReference>
<dbReference type="PANTHER" id="PTHR42998">
    <property type="entry name" value="TYPE I RESTRICTION ENZYME HINDVIIP M PROTEIN-RELATED"/>
    <property type="match status" value="1"/>
</dbReference>
<feature type="domain" description="DNA methylase adenine-specific" evidence="1">
    <location>
        <begin position="291"/>
        <end position="355"/>
    </location>
</feature>
<sequence>MVIKITTVQELVSIGITNKKLLDDLIKWDFKDNLITPEGKTRISWIIKLNKKYGYSYDHMAIEVPMRQIGRRETYAYADLVIYRKAKPFIVFEFKAEGHTEGIEQAESYARQINAEFWVWSRGIERIHDTYYRRTRYDPQPSEKVPNIPQMIDSKPFIKPLSRKGRILTPFRDEQEIREVFEDVERVIVGEGKISIFLFSILSILINLKIFDERDEETINYNFTVLANESDKQVYDKMQALYERAKKDRAYHDLISPSVKFSFSSKEALRSIVMELMYYDFTETMHTLKMNDILGIAYEEIVGKSFRGDLGQHFTPRQIVEFLTQMIDFSSNDKIYDPACGSAGFLLSCIKEYRQKLIEHNPNLNPTRRELKVQNF</sequence>
<dbReference type="AlphaFoldDB" id="X1NH62"/>
<dbReference type="InterPro" id="IPR052916">
    <property type="entry name" value="Type-I_RE_MTase_Subunit"/>
</dbReference>
<dbReference type="PRINTS" id="PR00507">
    <property type="entry name" value="N12N6MTFRASE"/>
</dbReference>
<reference evidence="3" key="1">
    <citation type="journal article" date="2014" name="Front. Microbiol.">
        <title>High frequency of phylogenetically diverse reductive dehalogenase-homologous genes in deep subseafloor sedimentary metagenomes.</title>
        <authorList>
            <person name="Kawai M."/>
            <person name="Futagami T."/>
            <person name="Toyoda A."/>
            <person name="Takaki Y."/>
            <person name="Nishi S."/>
            <person name="Hori S."/>
            <person name="Arai W."/>
            <person name="Tsubouchi T."/>
            <person name="Morono Y."/>
            <person name="Uchiyama I."/>
            <person name="Ito T."/>
            <person name="Fujiyama A."/>
            <person name="Inagaki F."/>
            <person name="Takami H."/>
        </authorList>
    </citation>
    <scope>NUCLEOTIDE SEQUENCE</scope>
    <source>
        <strain evidence="3">Expedition CK06-06</strain>
    </source>
</reference>
<dbReference type="GO" id="GO:0008170">
    <property type="term" value="F:N-methyltransferase activity"/>
    <property type="evidence" value="ECO:0007669"/>
    <property type="project" value="InterPro"/>
</dbReference>
<gene>
    <name evidence="3" type="ORF">S06H3_14214</name>
</gene>